<dbReference type="Pfam" id="PF13637">
    <property type="entry name" value="Ank_4"/>
    <property type="match status" value="1"/>
</dbReference>
<dbReference type="RefSeq" id="XP_060354771.1">
    <property type="nucleotide sequence ID" value="XM_060487443.1"/>
</dbReference>
<dbReference type="Gene3D" id="3.40.50.300">
    <property type="entry name" value="P-loop containing nucleotide triphosphate hydrolases"/>
    <property type="match status" value="1"/>
</dbReference>
<dbReference type="SUPFAM" id="SSF52540">
    <property type="entry name" value="P-loop containing nucleoside triphosphate hydrolases"/>
    <property type="match status" value="1"/>
</dbReference>
<dbReference type="PRINTS" id="PR01415">
    <property type="entry name" value="ANKYRIN"/>
</dbReference>
<evidence type="ECO:0000259" key="6">
    <source>
        <dbReference type="Pfam" id="PF24883"/>
    </source>
</evidence>
<feature type="region of interest" description="Disordered" evidence="3">
    <location>
        <begin position="836"/>
        <end position="862"/>
    </location>
</feature>
<protein>
    <recommendedName>
        <fullName evidence="9">Ankyrin repeat protein</fullName>
    </recommendedName>
</protein>
<feature type="domain" description="Nephrocystin 3-like N-terminal" evidence="6">
    <location>
        <begin position="243"/>
        <end position="408"/>
    </location>
</feature>
<proteinExistence type="predicted"/>
<dbReference type="EMBL" id="MOPA01000002">
    <property type="protein sequence ID" value="KAK1545654.1"/>
    <property type="molecule type" value="Genomic_DNA"/>
</dbReference>
<dbReference type="SUPFAM" id="SSF48403">
    <property type="entry name" value="Ankyrin repeat"/>
    <property type="match status" value="2"/>
</dbReference>
<dbReference type="PROSITE" id="PS50297">
    <property type="entry name" value="ANK_REP_REGION"/>
    <property type="match status" value="3"/>
</dbReference>
<dbReference type="Pfam" id="PF17107">
    <property type="entry name" value="SesA"/>
    <property type="match status" value="1"/>
</dbReference>
<dbReference type="InterPro" id="IPR002110">
    <property type="entry name" value="Ankyrin_rpt"/>
</dbReference>
<feature type="domain" description="GPI inositol-deacylase winged helix" evidence="5">
    <location>
        <begin position="518"/>
        <end position="603"/>
    </location>
</feature>
<evidence type="ECO:0000259" key="4">
    <source>
        <dbReference type="Pfam" id="PF17107"/>
    </source>
</evidence>
<feature type="repeat" description="ANK" evidence="2">
    <location>
        <begin position="965"/>
        <end position="989"/>
    </location>
</feature>
<evidence type="ECO:0000256" key="2">
    <source>
        <dbReference type="PROSITE-ProRule" id="PRU00023"/>
    </source>
</evidence>
<keyword evidence="1" id="KW-0677">Repeat</keyword>
<keyword evidence="2" id="KW-0040">ANK repeat</keyword>
<feature type="domain" description="NACHT-NTPase and P-loop NTPases N-terminal" evidence="4">
    <location>
        <begin position="8"/>
        <end position="132"/>
    </location>
</feature>
<dbReference type="GeneID" id="85371342"/>
<gene>
    <name evidence="7" type="ORF">CPAR01_03156</name>
</gene>
<keyword evidence="8" id="KW-1185">Reference proteome</keyword>
<dbReference type="InterPro" id="IPR036770">
    <property type="entry name" value="Ankyrin_rpt-contain_sf"/>
</dbReference>
<dbReference type="Gene3D" id="1.25.40.20">
    <property type="entry name" value="Ankyrin repeat-containing domain"/>
    <property type="match status" value="3"/>
</dbReference>
<dbReference type="PANTHER" id="PTHR10039">
    <property type="entry name" value="AMELOGENIN"/>
    <property type="match status" value="1"/>
</dbReference>
<dbReference type="Pfam" id="PF12796">
    <property type="entry name" value="Ank_2"/>
    <property type="match status" value="2"/>
</dbReference>
<dbReference type="Pfam" id="PF24883">
    <property type="entry name" value="NPHP3_N"/>
    <property type="match status" value="1"/>
</dbReference>
<dbReference type="Pfam" id="PF22939">
    <property type="entry name" value="WHD_GPIID"/>
    <property type="match status" value="1"/>
</dbReference>
<sequence>MADPLSVIGTVIGLITAADAAYDKIKAIKDLPEAFAEVSLRLPIAREILRKIDEKYENLSVATAKIIAPIIESCFKNAEALKTILEALPPPKDATSNWDSIVKKYISIIKIRGKKERVETLTRNILKDIQLLADHETIREAADQSQLKKLEDAIKAIEDVEASISDELLEESRGVNITHGGQGAQNFQVGDNNKQFSHFGTGHVIETANFGPSSENRKAKALKRLNSPSCREHKDRNPKATANTCKWFTEHTKFNDWLGDNHSPLLWVSADPGCGKSVLARHLIDQVLPSLRQSSMIIYFFFKYGNEDQEHALKAVKGLLDQLLRNGSPLFAESILNSLEELGETKLDSFSELWNVLHRVMRHRKSDKIICVLDALDECKEGWDDLARGLGDIAKSRSASTRILLLSRPYRVIQNGIMQGGMSVIHLHGEDTVEVDKISTEINLVIKERVNKLDVGPRNRERVYEEISQRENRTYLWAHLICDMLSEVDFVTSDLHEHLRQLPATVEDMYENILNRSSDIRKAKTLLHIVVVAARPFSLEEMAMAMAVESCSSSDEKPPVIETAIFQKSIRNICGLFLVIKDDKVFLIHQTAREFLTKESSRSARKAARSGTALNWKGCLDQDESNKLMTSICLRYLLYVGDHDPPPRAEGGLKYEFEVTTMYEYAATYWISHYQSSNLYGSSEFIRDILRLFDTEWPSCRIWHNVFEWNHRMSFYLEHAYEHNGSCRMTSLELVSFHGLEAPFKTLLKEGTHNLLESKALFYAVESGNNDLVQLIIDEMMNQPNFFSRRNSFKINLHLLLAVDGRHEAIFETIMNFKRAEIDRSYERIAPGHVEQIGRSTGPSTRNELGEKVKHSRGRKRSTSIRYCPKESWLEQEALIRAARSGQLAIVRKLLKKFRVDPAYAQDSNGNKPFANAAKYGHVDVVKFLLKYRRVDPDTQISALGIQGGINQYGFYYYDLPEHAASQTPISLAAEHGHLDVVNVLLESGKVRSDSRDDHGRTPLSHAARHGHLDVVNVLLESGKVRPDSQDNYGRTSLSHAAGARYLDAAEKLLKIDRVDINSRDAGGITPLAYAARHGNYAVVKTFLDTGNVDERSKMLSLALAVQDWHETIVDIVDLLLSSDSLEANLSDETKMKLTSLAVKNYHLPVLRFLHERWKPYLGLTNTRRILDGSLIAQAITSPVRVFEYIFDAGQLDVNVEYSWEHENGSIHYSTLLRRAARENMPGIVKALLSRGADVNLRSGRKGETPLITGVKCCHWSAVDALLFAGGIDLSLRYRGQALENLERIISEGQ</sequence>
<reference evidence="7 8" key="1">
    <citation type="submission" date="2016-10" db="EMBL/GenBank/DDBJ databases">
        <title>The genome sequence of Colletotrichum fioriniae PJ7.</title>
        <authorList>
            <person name="Baroncelli R."/>
        </authorList>
    </citation>
    <scope>NUCLEOTIDE SEQUENCE [LARGE SCALE GENOMIC DNA]</scope>
    <source>
        <strain evidence="7 8">IMI 384185</strain>
    </source>
</reference>
<dbReference type="InterPro" id="IPR031352">
    <property type="entry name" value="SesA"/>
</dbReference>
<feature type="repeat" description="ANK" evidence="2">
    <location>
        <begin position="1212"/>
        <end position="1244"/>
    </location>
</feature>
<dbReference type="InterPro" id="IPR056884">
    <property type="entry name" value="NPHP3-like_N"/>
</dbReference>
<evidence type="ECO:0000313" key="8">
    <source>
        <dbReference type="Proteomes" id="UP001241169"/>
    </source>
</evidence>
<dbReference type="InterPro" id="IPR027417">
    <property type="entry name" value="P-loop_NTPase"/>
</dbReference>
<dbReference type="PANTHER" id="PTHR10039:SF17">
    <property type="entry name" value="FUNGAL STAND N-TERMINAL GOODBYE DOMAIN-CONTAINING PROTEIN-RELATED"/>
    <property type="match status" value="1"/>
</dbReference>
<comment type="caution">
    <text evidence="7">The sequence shown here is derived from an EMBL/GenBank/DDBJ whole genome shotgun (WGS) entry which is preliminary data.</text>
</comment>
<accession>A0ABQ9T1Q3</accession>
<name>A0ABQ9T1Q3_9PEZI</name>
<dbReference type="Proteomes" id="UP001241169">
    <property type="component" value="Unassembled WGS sequence"/>
</dbReference>
<evidence type="ECO:0000259" key="5">
    <source>
        <dbReference type="Pfam" id="PF22939"/>
    </source>
</evidence>
<organism evidence="7 8">
    <name type="scientific">Colletotrichum paranaense</name>
    <dbReference type="NCBI Taxonomy" id="1914294"/>
    <lineage>
        <taxon>Eukaryota</taxon>
        <taxon>Fungi</taxon>
        <taxon>Dikarya</taxon>
        <taxon>Ascomycota</taxon>
        <taxon>Pezizomycotina</taxon>
        <taxon>Sordariomycetes</taxon>
        <taxon>Hypocreomycetidae</taxon>
        <taxon>Glomerellales</taxon>
        <taxon>Glomerellaceae</taxon>
        <taxon>Colletotrichum</taxon>
        <taxon>Colletotrichum acutatum species complex</taxon>
    </lineage>
</organism>
<evidence type="ECO:0008006" key="9">
    <source>
        <dbReference type="Google" id="ProtNLM"/>
    </source>
</evidence>
<evidence type="ECO:0000256" key="1">
    <source>
        <dbReference type="ARBA" id="ARBA00022737"/>
    </source>
</evidence>
<dbReference type="InterPro" id="IPR054471">
    <property type="entry name" value="GPIID_WHD"/>
</dbReference>
<dbReference type="SMART" id="SM00248">
    <property type="entry name" value="ANK"/>
    <property type="match status" value="10"/>
</dbReference>
<feature type="repeat" description="ANK" evidence="2">
    <location>
        <begin position="999"/>
        <end position="1023"/>
    </location>
</feature>
<evidence type="ECO:0000313" key="7">
    <source>
        <dbReference type="EMBL" id="KAK1545654.1"/>
    </source>
</evidence>
<dbReference type="PROSITE" id="PS50088">
    <property type="entry name" value="ANK_REPEAT"/>
    <property type="match status" value="4"/>
</dbReference>
<feature type="repeat" description="ANK" evidence="2">
    <location>
        <begin position="1067"/>
        <end position="1091"/>
    </location>
</feature>
<feature type="compositionally biased region" description="Polar residues" evidence="3">
    <location>
        <begin position="838"/>
        <end position="847"/>
    </location>
</feature>
<evidence type="ECO:0000256" key="3">
    <source>
        <dbReference type="SAM" id="MobiDB-lite"/>
    </source>
</evidence>